<evidence type="ECO:0000256" key="12">
    <source>
        <dbReference type="ARBA" id="ARBA00047016"/>
    </source>
</evidence>
<dbReference type="FunFam" id="2.30.180.10:FF:000003">
    <property type="entry name" value="periostin isoform X1"/>
    <property type="match status" value="1"/>
</dbReference>
<dbReference type="Pfam" id="PF02469">
    <property type="entry name" value="Fasciclin"/>
    <property type="match status" value="4"/>
</dbReference>
<dbReference type="PANTHER" id="PTHR10900">
    <property type="entry name" value="PERIOSTIN-RELATED"/>
    <property type="match status" value="1"/>
</dbReference>
<dbReference type="FunFam" id="2.30.180.10:FF:000032">
    <property type="entry name" value="Fasciclin domain-containing protein, putative"/>
    <property type="match status" value="1"/>
</dbReference>
<feature type="compositionally biased region" description="Low complexity" evidence="13">
    <location>
        <begin position="761"/>
        <end position="775"/>
    </location>
</feature>
<evidence type="ECO:0000259" key="16">
    <source>
        <dbReference type="PROSITE" id="PS51041"/>
    </source>
</evidence>
<dbReference type="InterPro" id="IPR036378">
    <property type="entry name" value="FAS1_dom_sf"/>
</dbReference>
<feature type="compositionally biased region" description="Basic and acidic residues" evidence="13">
    <location>
        <begin position="918"/>
        <end position="927"/>
    </location>
</feature>
<dbReference type="GO" id="GO:0003676">
    <property type="term" value="F:nucleic acid binding"/>
    <property type="evidence" value="ECO:0007669"/>
    <property type="project" value="InterPro"/>
</dbReference>
<proteinExistence type="predicted"/>
<dbReference type="GO" id="GO:0005615">
    <property type="term" value="C:extracellular space"/>
    <property type="evidence" value="ECO:0007669"/>
    <property type="project" value="TreeGrafter"/>
</dbReference>
<feature type="region of interest" description="Disordered" evidence="13">
    <location>
        <begin position="1429"/>
        <end position="1639"/>
    </location>
</feature>
<feature type="domain" description="FAS1" evidence="15">
    <location>
        <begin position="493"/>
        <end position="623"/>
    </location>
</feature>
<reference evidence="17 18" key="1">
    <citation type="submission" date="2024-04" db="EMBL/GenBank/DDBJ databases">
        <authorList>
            <person name="Waldvogel A.-M."/>
            <person name="Schoenle A."/>
        </authorList>
    </citation>
    <scope>NUCLEOTIDE SEQUENCE [LARGE SCALE GENOMIC DNA]</scope>
</reference>
<evidence type="ECO:0000256" key="14">
    <source>
        <dbReference type="SAM" id="SignalP"/>
    </source>
</evidence>
<comment type="subcellular location">
    <subcellularLocation>
        <location evidence="1">Secreted</location>
        <location evidence="1">Extracellular space</location>
        <location evidence="1">Extracellular matrix</location>
    </subcellularLocation>
</comment>
<keyword evidence="6" id="KW-0597">Phosphoprotein</keyword>
<dbReference type="SUPFAM" id="SSF82153">
    <property type="entry name" value="FAS1 domain"/>
    <property type="match status" value="4"/>
</dbReference>
<keyword evidence="18" id="KW-1185">Reference proteome</keyword>
<feature type="region of interest" description="Disordered" evidence="13">
    <location>
        <begin position="898"/>
        <end position="939"/>
    </location>
</feature>
<dbReference type="PANTHER" id="PTHR10900:SF82">
    <property type="entry name" value="TRANSFORMING GROWTH FACTOR-BETA-INDUCED PROTEIN IG-H3"/>
    <property type="match status" value="1"/>
</dbReference>
<feature type="compositionally biased region" description="Basic and acidic residues" evidence="13">
    <location>
        <begin position="899"/>
        <end position="909"/>
    </location>
</feature>
<feature type="compositionally biased region" description="Basic and acidic residues" evidence="13">
    <location>
        <begin position="1655"/>
        <end position="1669"/>
    </location>
</feature>
<feature type="domain" description="FAS1" evidence="15">
    <location>
        <begin position="232"/>
        <end position="363"/>
    </location>
</feature>
<feature type="region of interest" description="Disordered" evidence="13">
    <location>
        <begin position="844"/>
        <end position="864"/>
    </location>
</feature>
<feature type="chain" id="PRO_5043416099" description="Transforming growth factor-beta-induced protein ig-h3" evidence="14">
    <location>
        <begin position="19"/>
        <end position="1745"/>
    </location>
</feature>
<dbReference type="SMART" id="SM00554">
    <property type="entry name" value="FAS1"/>
    <property type="match status" value="4"/>
</dbReference>
<feature type="region of interest" description="Disordered" evidence="13">
    <location>
        <begin position="1654"/>
        <end position="1687"/>
    </location>
</feature>
<evidence type="ECO:0000256" key="13">
    <source>
        <dbReference type="SAM" id="MobiDB-lite"/>
    </source>
</evidence>
<feature type="compositionally biased region" description="Basic and acidic residues" evidence="13">
    <location>
        <begin position="1474"/>
        <end position="1552"/>
    </location>
</feature>
<name>A0AAV2KES5_KNICA</name>
<keyword evidence="3" id="KW-0301">Gamma-carboxyglutamic acid</keyword>
<evidence type="ECO:0000259" key="15">
    <source>
        <dbReference type="PROSITE" id="PS50213"/>
    </source>
</evidence>
<evidence type="ECO:0000256" key="10">
    <source>
        <dbReference type="ARBA" id="ARBA00023157"/>
    </source>
</evidence>
<feature type="region of interest" description="Disordered" evidence="13">
    <location>
        <begin position="688"/>
        <end position="797"/>
    </location>
</feature>
<dbReference type="SUPFAM" id="SSF54928">
    <property type="entry name" value="RNA-binding domain, RBD"/>
    <property type="match status" value="3"/>
</dbReference>
<feature type="region of interest" description="Disordered" evidence="13">
    <location>
        <begin position="1720"/>
        <end position="1745"/>
    </location>
</feature>
<organism evidence="17 18">
    <name type="scientific">Knipowitschia caucasica</name>
    <name type="common">Caucasian dwarf goby</name>
    <name type="synonym">Pomatoschistus caucasicus</name>
    <dbReference type="NCBI Taxonomy" id="637954"/>
    <lineage>
        <taxon>Eukaryota</taxon>
        <taxon>Metazoa</taxon>
        <taxon>Chordata</taxon>
        <taxon>Craniata</taxon>
        <taxon>Vertebrata</taxon>
        <taxon>Euteleostomi</taxon>
        <taxon>Actinopterygii</taxon>
        <taxon>Neopterygii</taxon>
        <taxon>Teleostei</taxon>
        <taxon>Neoteleostei</taxon>
        <taxon>Acanthomorphata</taxon>
        <taxon>Gobiaria</taxon>
        <taxon>Gobiiformes</taxon>
        <taxon>Gobioidei</taxon>
        <taxon>Gobiidae</taxon>
        <taxon>Gobiinae</taxon>
        <taxon>Knipowitschia</taxon>
    </lineage>
</organism>
<feature type="compositionally biased region" description="Basic and acidic residues" evidence="13">
    <location>
        <begin position="1583"/>
        <end position="1614"/>
    </location>
</feature>
<dbReference type="GO" id="GO:0031012">
    <property type="term" value="C:extracellular matrix"/>
    <property type="evidence" value="ECO:0007669"/>
    <property type="project" value="TreeGrafter"/>
</dbReference>
<evidence type="ECO:0000256" key="8">
    <source>
        <dbReference type="ARBA" id="ARBA00022737"/>
    </source>
</evidence>
<dbReference type="InterPro" id="IPR035979">
    <property type="entry name" value="RBD_domain_sf"/>
</dbReference>
<protein>
    <recommendedName>
        <fullName evidence="2">Transforming growth factor-beta-induced protein ig-h3</fullName>
    </recommendedName>
</protein>
<accession>A0AAV2KES5</accession>
<dbReference type="GO" id="GO:0008270">
    <property type="term" value="F:zinc ion binding"/>
    <property type="evidence" value="ECO:0007669"/>
    <property type="project" value="InterPro"/>
</dbReference>
<comment type="subunit">
    <text evidence="12">Binds to type I, II, and IV collagens.</text>
</comment>
<evidence type="ECO:0000313" key="18">
    <source>
        <dbReference type="Proteomes" id="UP001497482"/>
    </source>
</evidence>
<dbReference type="InterPro" id="IPR000782">
    <property type="entry name" value="FAS1_domain"/>
</dbReference>
<keyword evidence="7 14" id="KW-0732">Signal</keyword>
<dbReference type="FunFam" id="2.30.180.10:FF:000002">
    <property type="entry name" value="periostin isoform X1"/>
    <property type="match status" value="1"/>
</dbReference>
<dbReference type="GO" id="GO:0030198">
    <property type="term" value="P:extracellular matrix organization"/>
    <property type="evidence" value="ECO:0007669"/>
    <property type="project" value="TreeGrafter"/>
</dbReference>
<feature type="domain" description="FAS1" evidence="15">
    <location>
        <begin position="93"/>
        <end position="228"/>
    </location>
</feature>
<dbReference type="EMBL" id="OZ035839">
    <property type="protein sequence ID" value="CAL1586826.1"/>
    <property type="molecule type" value="Genomic_DNA"/>
</dbReference>
<evidence type="ECO:0000256" key="2">
    <source>
        <dbReference type="ARBA" id="ARBA00022081"/>
    </source>
</evidence>
<feature type="compositionally biased region" description="Pro residues" evidence="13">
    <location>
        <begin position="776"/>
        <end position="793"/>
    </location>
</feature>
<evidence type="ECO:0000256" key="6">
    <source>
        <dbReference type="ARBA" id="ARBA00022553"/>
    </source>
</evidence>
<evidence type="ECO:0000256" key="11">
    <source>
        <dbReference type="ARBA" id="ARBA00045945"/>
    </source>
</evidence>
<dbReference type="FunFam" id="2.30.180.10:FF:000001">
    <property type="entry name" value="periostin isoform X1"/>
    <property type="match status" value="1"/>
</dbReference>
<keyword evidence="9" id="KW-0130">Cell adhesion</keyword>
<feature type="compositionally biased region" description="Polar residues" evidence="13">
    <location>
        <begin position="1249"/>
        <end position="1259"/>
    </location>
</feature>
<feature type="signal peptide" evidence="14">
    <location>
        <begin position="1"/>
        <end position="18"/>
    </location>
</feature>
<keyword evidence="8" id="KW-0677">Repeat</keyword>
<gene>
    <name evidence="17" type="ORF">KC01_LOCUS16815</name>
</gene>
<dbReference type="PROSITE" id="PS50213">
    <property type="entry name" value="FAS1"/>
    <property type="match status" value="4"/>
</dbReference>
<dbReference type="InterPro" id="IPR012677">
    <property type="entry name" value="Nucleotide-bd_a/b_plait_sf"/>
</dbReference>
<evidence type="ECO:0000256" key="9">
    <source>
        <dbReference type="ARBA" id="ARBA00022889"/>
    </source>
</evidence>
<feature type="region of interest" description="Disordered" evidence="13">
    <location>
        <begin position="1198"/>
        <end position="1279"/>
    </location>
</feature>
<dbReference type="InterPro" id="IPR003604">
    <property type="entry name" value="Matrin/U1-like-C_Znf_C2H2"/>
</dbReference>
<comment type="function">
    <text evidence="11">Plays a role in cell adhesion. May play a role in cell-collagen interactions.</text>
</comment>
<evidence type="ECO:0000256" key="7">
    <source>
        <dbReference type="ARBA" id="ARBA00022729"/>
    </source>
</evidence>
<dbReference type="Gene3D" id="3.30.70.330">
    <property type="match status" value="3"/>
</dbReference>
<feature type="compositionally biased region" description="Basic and acidic residues" evidence="13">
    <location>
        <begin position="1621"/>
        <end position="1639"/>
    </location>
</feature>
<feature type="compositionally biased region" description="Basic and acidic residues" evidence="13">
    <location>
        <begin position="1735"/>
        <end position="1745"/>
    </location>
</feature>
<evidence type="ECO:0000256" key="4">
    <source>
        <dbReference type="ARBA" id="ARBA00022525"/>
    </source>
</evidence>
<feature type="compositionally biased region" description="Polar residues" evidence="13">
    <location>
        <begin position="1553"/>
        <end position="1567"/>
    </location>
</feature>
<feature type="compositionally biased region" description="Basic residues" evidence="13">
    <location>
        <begin position="1458"/>
        <end position="1473"/>
    </location>
</feature>
<feature type="domain" description="EMI" evidence="16">
    <location>
        <begin position="38"/>
        <end position="92"/>
    </location>
</feature>
<dbReference type="GO" id="GO:0007155">
    <property type="term" value="P:cell adhesion"/>
    <property type="evidence" value="ECO:0007669"/>
    <property type="project" value="UniProtKB-KW"/>
</dbReference>
<evidence type="ECO:0000313" key="17">
    <source>
        <dbReference type="EMBL" id="CAL1586826.1"/>
    </source>
</evidence>
<feature type="domain" description="FAS1" evidence="15">
    <location>
        <begin position="367"/>
        <end position="489"/>
    </location>
</feature>
<dbReference type="SMART" id="SM00451">
    <property type="entry name" value="ZnF_U1"/>
    <property type="match status" value="2"/>
</dbReference>
<keyword evidence="5" id="KW-0272">Extracellular matrix</keyword>
<dbReference type="InterPro" id="IPR011489">
    <property type="entry name" value="EMI_domain"/>
</dbReference>
<dbReference type="GO" id="GO:0050839">
    <property type="term" value="F:cell adhesion molecule binding"/>
    <property type="evidence" value="ECO:0007669"/>
    <property type="project" value="TreeGrafter"/>
</dbReference>
<dbReference type="InterPro" id="IPR050904">
    <property type="entry name" value="Adhesion/Biosynth-related"/>
</dbReference>
<evidence type="ECO:0000256" key="5">
    <source>
        <dbReference type="ARBA" id="ARBA00022530"/>
    </source>
</evidence>
<keyword evidence="4" id="KW-0964">Secreted</keyword>
<evidence type="ECO:0000256" key="3">
    <source>
        <dbReference type="ARBA" id="ARBA00022479"/>
    </source>
</evidence>
<feature type="compositionally biased region" description="Basic residues" evidence="13">
    <location>
        <begin position="727"/>
        <end position="738"/>
    </location>
</feature>
<dbReference type="PROSITE" id="PS51041">
    <property type="entry name" value="EMI"/>
    <property type="match status" value="1"/>
</dbReference>
<dbReference type="Proteomes" id="UP001497482">
    <property type="component" value="Chromosome 17"/>
</dbReference>
<dbReference type="Gene3D" id="2.30.180.10">
    <property type="entry name" value="FAS1 domain"/>
    <property type="match status" value="4"/>
</dbReference>
<keyword evidence="10" id="KW-1015">Disulfide bond</keyword>
<sequence>MRQITVLMLVQVLVLVYGARSPYQSVLQHSRIRGRQQGPNVCAMQQIRGTEKKYFTNCKQWYHRKVCGQPTVISYECCPGYEKVQGEKGCPAALPLVNIYHTLGAVGATTTQMYTDRAELRPEIEGPGSFTFFAPSNEAWAALPTEILDALVSNVNIELLNALHYHMVNKRLTSEELKHGATFTSMYQDFNVHIQHYSNGIVTVNCARLIKPDQHSTNGIVHVVDRVITAVSNDVQTIIEVDDDLETLRTAIAAAGLTAMLESGGHYTVFAPTNEAFEKIPTETLNRILGDPVALKDMLNYHILRNMQCAESIVAGAPMETLQGTVLEVGCDGDDLTLNGKAIVTKKDQLGTNGVVHYINELLIPDSAKTLLEIAESSNVAMATKLFVEAGLSGHLTGTEALTLMVPQDEAFTGSLSMNPSMKTLLSHHILKERLSSKSLYHNQLLETLGGLKLRVFVYRNNLCIENACIAAHDKVGRFGSMFTVSKLLTPPTGTVMDLLKADNRFSVLVGALQTAGMTELLNQQELLTFFAPTNEAFNSIPTAERSRLMRNSAELSKLLKFHMGEGLLVSGGVSSHTRVQPLQGDRLELGVRNYTVYVNRVPVQDADLMATNGVVHAVHRIIKPLPPKVDREQSDGPAAALRSLSTVRLNSRSLSKEELFKRVIQSRSSYTYSLLFAEAVMSRYRPPLADTDQRPFSRSMGPGPERGGRMFRPPLGSRPPWSDRPPHHRPPHHRPSHQRPPPERPPHLRPPHLRPPPAHNWPSESNWSSESGWPQHPPGPPDWSRPPPPMPPVSAADGALGVLSSYGLDAGDLSALAELPEDMLTLKSLPMLLKQIKGLKKEPRAQPYLPPAGPAPRQDMEHSLSFHREPVPSKSDFPAAPGGSSFVVEYGHCAASVDESRKSPERSRRPSPGFTHGSKDFRRSSERTPVSGATLPTETEARDFLGKRPLGFPHSCSICDITVLSDLVWTQHVKSTFHADSQVLLMKRYPTWDCRMSSIRKRSENVVEAPKKKNKKEGPSTKPTATIVCAKFPSHSIDAAHIRYLLDDFGDIVTVAMFPTLAFVELQTPEQAQFVVDHFTKAPHKVKNENVEFTLSTTFNFLQSSFVLNFHPVPFGMDGQTDLLSIIKRFGTPRYTMFLPKRMQAYVEMMDPAEAHKLMEYYAESPLKMNGVDIKVTFSQEFRTLARCLKAVAYGKDGEPISSQSSKKRSSPSKEQGSKPVKSEAKSPEKPVDKPTESSASGGDAKPTTESEAQPTETKPTDAGPEPKEDSVNLSEDNTEEVAMQLDEEVVPMEPENESDCPFDLKYCITLDEVQPGAEEEDEDDDEEDSPRVVYIGNLPLCQFSDPQFLKMVMLVSRPVRYFLNRRERRALVEFKSQFAARRFVAKMQNHDFGGSPIDSFISNKYNRLPWGRGVEYDDYGRIMRHFRIGTSPPRDGVPKPVNRLSHRFAPIEIRRSSRSRSRGRVRGRSRSRSRERSRGRWGRSPDRFRRSSRDRSQGKSRDRTKGGSRDRSRDRSQGRSRGRSRDKSKAMSKGRSMDRQSPRQTEKSGETDQMGSKNESQSSQSRDGEGQAAKDAPAEDAQTKDAQAKDAQTKDAQAKEVPADHAPAKDAPPDAVAEDGPKAEEEGWVVHEDMDDQRQEKNVMLQILSVVSLKDDPKEEGAVKDGGDTEEGEEPRDKQDAMATEAGAAEIAVPRKPIGMEFILFYCDLCDVKFSDEKDARETHCSSPQHCLKYQERTRGTTD</sequence>
<feature type="compositionally biased region" description="Basic and acidic residues" evidence="13">
    <location>
        <begin position="1222"/>
        <end position="1237"/>
    </location>
</feature>
<evidence type="ECO:0000256" key="1">
    <source>
        <dbReference type="ARBA" id="ARBA00004498"/>
    </source>
</evidence>